<evidence type="ECO:0000313" key="3">
    <source>
        <dbReference type="Proteomes" id="UP000321479"/>
    </source>
</evidence>
<evidence type="ECO:0000313" key="2">
    <source>
        <dbReference type="EMBL" id="QEC63643.1"/>
    </source>
</evidence>
<keyword evidence="1" id="KW-0732">Signal</keyword>
<gene>
    <name evidence="2" type="ORF">FRZ54_14005</name>
</gene>
<dbReference type="EMBL" id="CP042436">
    <property type="protein sequence ID" value="QEC63643.1"/>
    <property type="molecule type" value="Genomic_DNA"/>
</dbReference>
<evidence type="ECO:0000256" key="1">
    <source>
        <dbReference type="SAM" id="SignalP"/>
    </source>
</evidence>
<dbReference type="InterPro" id="IPR011250">
    <property type="entry name" value="OMP/PagP_B-barrel"/>
</dbReference>
<dbReference type="AlphaFoldDB" id="A0A5B8UXC3"/>
<reference evidence="2 3" key="1">
    <citation type="journal article" date="2017" name="Curr. Microbiol.">
        <title>Mucilaginibacter ginsenosidivorans sp. nov., Isolated from Soil of Ginseng Field.</title>
        <authorList>
            <person name="Kim M.M."/>
            <person name="Siddiqi M.Z."/>
            <person name="Im W.T."/>
        </authorList>
    </citation>
    <scope>NUCLEOTIDE SEQUENCE [LARGE SCALE GENOMIC DNA]</scope>
    <source>
        <strain evidence="2 3">Gsoil 3017</strain>
    </source>
</reference>
<dbReference type="Gene3D" id="2.40.160.20">
    <property type="match status" value="1"/>
</dbReference>
<organism evidence="2 3">
    <name type="scientific">Mucilaginibacter ginsenosidivorans</name>
    <dbReference type="NCBI Taxonomy" id="398053"/>
    <lineage>
        <taxon>Bacteria</taxon>
        <taxon>Pseudomonadati</taxon>
        <taxon>Bacteroidota</taxon>
        <taxon>Sphingobacteriia</taxon>
        <taxon>Sphingobacteriales</taxon>
        <taxon>Sphingobacteriaceae</taxon>
        <taxon>Mucilaginibacter</taxon>
    </lineage>
</organism>
<accession>A0A5B8UXC3</accession>
<proteinExistence type="predicted"/>
<dbReference type="SUPFAM" id="SSF56925">
    <property type="entry name" value="OMPA-like"/>
    <property type="match status" value="1"/>
</dbReference>
<feature type="chain" id="PRO_5023015177" evidence="1">
    <location>
        <begin position="22"/>
        <end position="186"/>
    </location>
</feature>
<sequence length="186" mass="19571">MKKNMLFSLLLVITISSAGMAQSGSTAFSNGDNLLNAGLGFGSPFFGAGYTTSLPVNPIVSFEHGVTDAISVGGTLSFASSKYKYNLVGANYTFKENAIYVGARGSYHFNQLLELNNNIDLYGGASLGYVIVSVSDNQGYSGSAASAAGFGLFGGIRYYFQQNIGVYGELGYQSLSVINAGITFKF</sequence>
<name>A0A5B8UXC3_9SPHI</name>
<dbReference type="OrthoDB" id="1118003at2"/>
<protein>
    <submittedName>
        <fullName evidence="2">Porin family protein</fullName>
    </submittedName>
</protein>
<dbReference type="Proteomes" id="UP000321479">
    <property type="component" value="Chromosome"/>
</dbReference>
<dbReference type="KEGG" id="mgin:FRZ54_14005"/>
<feature type="signal peptide" evidence="1">
    <location>
        <begin position="1"/>
        <end position="21"/>
    </location>
</feature>
<keyword evidence="3" id="KW-1185">Reference proteome</keyword>
<dbReference type="RefSeq" id="WP_147032218.1">
    <property type="nucleotide sequence ID" value="NZ_CP042436.1"/>
</dbReference>